<feature type="transmembrane region" description="Helical" evidence="1">
    <location>
        <begin position="37"/>
        <end position="54"/>
    </location>
</feature>
<dbReference type="EMBL" id="UZWD01000066">
    <property type="protein sequence ID" value="VDS06700.1"/>
    <property type="molecule type" value="Genomic_DNA"/>
</dbReference>
<evidence type="ECO:0000313" key="4">
    <source>
        <dbReference type="Proteomes" id="UP000268844"/>
    </source>
</evidence>
<evidence type="ECO:0000259" key="2">
    <source>
        <dbReference type="Pfam" id="PF04892"/>
    </source>
</evidence>
<dbReference type="InterPro" id="IPR017015">
    <property type="entry name" value="UCP033367_VanZ"/>
</dbReference>
<organism evidence="3 4">
    <name type="scientific">Devosia equisanguinis</name>
    <dbReference type="NCBI Taxonomy" id="2490941"/>
    <lineage>
        <taxon>Bacteria</taxon>
        <taxon>Pseudomonadati</taxon>
        <taxon>Pseudomonadota</taxon>
        <taxon>Alphaproteobacteria</taxon>
        <taxon>Hyphomicrobiales</taxon>
        <taxon>Devosiaceae</taxon>
        <taxon>Devosia</taxon>
    </lineage>
</organism>
<dbReference type="InterPro" id="IPR006976">
    <property type="entry name" value="VanZ-like"/>
</dbReference>
<proteinExistence type="predicted"/>
<keyword evidence="1" id="KW-1133">Transmembrane helix</keyword>
<keyword evidence="1" id="KW-0812">Transmembrane</keyword>
<dbReference type="Pfam" id="PF04892">
    <property type="entry name" value="VanZ"/>
    <property type="match status" value="1"/>
</dbReference>
<gene>
    <name evidence="3" type="ORF">DEVEQU_03865</name>
</gene>
<dbReference type="OrthoDB" id="7908547at2"/>
<evidence type="ECO:0000256" key="1">
    <source>
        <dbReference type="SAM" id="Phobius"/>
    </source>
</evidence>
<dbReference type="PIRSF" id="PIRSF033367">
    <property type="entry name" value="UCP033367_VanZ"/>
    <property type="match status" value="1"/>
</dbReference>
<keyword evidence="1" id="KW-0472">Membrane</keyword>
<reference evidence="3 4" key="1">
    <citation type="submission" date="2018-12" db="EMBL/GenBank/DDBJ databases">
        <authorList>
            <person name="Criscuolo A."/>
        </authorList>
    </citation>
    <scope>NUCLEOTIDE SEQUENCE [LARGE SCALE GENOMIC DNA]</scope>
    <source>
        <strain evidence="3">ACIP1116281</strain>
    </source>
</reference>
<feature type="domain" description="VanZ-like" evidence="2">
    <location>
        <begin position="37"/>
        <end position="104"/>
    </location>
</feature>
<sequence length="118" mass="13047">MTLNPLRLLAWGALFALAFATLSPIGLRPRLPLPVDIERGLAFLVVGLLFALAYPRRIWWALAIVLVGVFGLELLQMLRSDRHGRLDDALVKAAGAIIGLGTGWLIAQWHRQRHPPTP</sequence>
<protein>
    <recommendedName>
        <fullName evidence="2">VanZ-like domain-containing protein</fullName>
    </recommendedName>
</protein>
<dbReference type="Proteomes" id="UP000268844">
    <property type="component" value="Unassembled WGS sequence"/>
</dbReference>
<evidence type="ECO:0000313" key="3">
    <source>
        <dbReference type="EMBL" id="VDS06700.1"/>
    </source>
</evidence>
<keyword evidence="4" id="KW-1185">Reference proteome</keyword>
<dbReference type="RefSeq" id="WP_126152212.1">
    <property type="nucleotide sequence ID" value="NZ_JBHTMH010000001.1"/>
</dbReference>
<accession>A0A447IGS5</accession>
<dbReference type="AlphaFoldDB" id="A0A447IGS5"/>
<feature type="transmembrane region" description="Helical" evidence="1">
    <location>
        <begin position="60"/>
        <end position="78"/>
    </location>
</feature>
<feature type="transmembrane region" description="Helical" evidence="1">
    <location>
        <begin position="90"/>
        <end position="109"/>
    </location>
</feature>
<feature type="transmembrane region" description="Helical" evidence="1">
    <location>
        <begin position="6"/>
        <end position="25"/>
    </location>
</feature>
<name>A0A447IGS5_9HYPH</name>